<evidence type="ECO:0000313" key="3">
    <source>
        <dbReference type="Proteomes" id="UP001279734"/>
    </source>
</evidence>
<dbReference type="Proteomes" id="UP001279734">
    <property type="component" value="Unassembled WGS sequence"/>
</dbReference>
<evidence type="ECO:0000313" key="2">
    <source>
        <dbReference type="EMBL" id="GMH31651.1"/>
    </source>
</evidence>
<dbReference type="EMBL" id="BSYO01000040">
    <property type="protein sequence ID" value="GMH31651.1"/>
    <property type="molecule type" value="Genomic_DNA"/>
</dbReference>
<accession>A0AAD3Y901</accession>
<feature type="transmembrane region" description="Helical" evidence="1">
    <location>
        <begin position="143"/>
        <end position="166"/>
    </location>
</feature>
<organism evidence="2 3">
    <name type="scientific">Nepenthes gracilis</name>
    <name type="common">Slender pitcher plant</name>
    <dbReference type="NCBI Taxonomy" id="150966"/>
    <lineage>
        <taxon>Eukaryota</taxon>
        <taxon>Viridiplantae</taxon>
        <taxon>Streptophyta</taxon>
        <taxon>Embryophyta</taxon>
        <taxon>Tracheophyta</taxon>
        <taxon>Spermatophyta</taxon>
        <taxon>Magnoliopsida</taxon>
        <taxon>eudicotyledons</taxon>
        <taxon>Gunneridae</taxon>
        <taxon>Pentapetalae</taxon>
        <taxon>Caryophyllales</taxon>
        <taxon>Nepenthaceae</taxon>
        <taxon>Nepenthes</taxon>
    </lineage>
</organism>
<keyword evidence="1" id="KW-1133">Transmembrane helix</keyword>
<comment type="caution">
    <text evidence="2">The sequence shown here is derived from an EMBL/GenBank/DDBJ whole genome shotgun (WGS) entry which is preliminary data.</text>
</comment>
<feature type="transmembrane region" description="Helical" evidence="1">
    <location>
        <begin position="101"/>
        <end position="122"/>
    </location>
</feature>
<reference evidence="2" key="1">
    <citation type="submission" date="2023-05" db="EMBL/GenBank/DDBJ databases">
        <title>Nepenthes gracilis genome sequencing.</title>
        <authorList>
            <person name="Fukushima K."/>
        </authorList>
    </citation>
    <scope>NUCLEOTIDE SEQUENCE</scope>
    <source>
        <strain evidence="2">SING2019-196</strain>
    </source>
</reference>
<gene>
    <name evidence="2" type="ORF">Nepgr_033495</name>
</gene>
<sequence length="169" mass="18613">MNQQSHSIFRLPNFTTSAIPMLKLKAIDAEIIDIPICTELVVNSEEVAFLDIKSTEICSPPLQIVDVVIPVQPSNDPESMQDCYTNKKPTTQPIDVSQCKIPLKTSIIFPILVLLLCIHYKLNGRIFINKASSNGQANGSHRVCTLVLVTLARKLLGTAAILLNLYSIV</sequence>
<keyword evidence="1" id="KW-0812">Transmembrane</keyword>
<keyword evidence="1" id="KW-0472">Membrane</keyword>
<protein>
    <submittedName>
        <fullName evidence="2">Uncharacterized protein</fullName>
    </submittedName>
</protein>
<evidence type="ECO:0000256" key="1">
    <source>
        <dbReference type="SAM" id="Phobius"/>
    </source>
</evidence>
<proteinExistence type="predicted"/>
<keyword evidence="3" id="KW-1185">Reference proteome</keyword>
<dbReference type="AlphaFoldDB" id="A0AAD3Y901"/>
<name>A0AAD3Y901_NEPGR</name>